<comment type="caution">
    <text evidence="1">The sequence shown here is derived from an EMBL/GenBank/DDBJ whole genome shotgun (WGS) entry which is preliminary data.</text>
</comment>
<gene>
    <name evidence="1" type="ORF">D9619_003797</name>
</gene>
<dbReference type="Proteomes" id="UP000567179">
    <property type="component" value="Unassembled WGS sequence"/>
</dbReference>
<dbReference type="AlphaFoldDB" id="A0A8H5AWK8"/>
<accession>A0A8H5AWK8</accession>
<evidence type="ECO:0000313" key="2">
    <source>
        <dbReference type="Proteomes" id="UP000567179"/>
    </source>
</evidence>
<sequence>MAWTNAHKQALIIKVVASLLCEHNVPIRFIIASRPEVAIHAAFQKETKLLAVFTSISVDVDEDAQADIRQFIEDSFLDIVSSHPLGHHITLPWPSPHSIDKIVWKSSGHFIYAATVMKFIGSSSEHPGCALKAVEGLEPSRIGSTFAELDSLYMHILTSATYSSQVLGILRHRCLTYLENSVAAVCSIYDISPEDVELFLSDVQSLVSSSPKYSTGIFINIKHASLRDFLADSKQSQRFYIKRDEYHASWLPRYFQLLDSGIRVSSDSPSLSERGAFINS</sequence>
<proteinExistence type="predicted"/>
<reference evidence="1 2" key="1">
    <citation type="journal article" date="2020" name="ISME J.">
        <title>Uncovering the hidden diversity of litter-decomposition mechanisms in mushroom-forming fungi.</title>
        <authorList>
            <person name="Floudas D."/>
            <person name="Bentzer J."/>
            <person name="Ahren D."/>
            <person name="Johansson T."/>
            <person name="Persson P."/>
            <person name="Tunlid A."/>
        </authorList>
    </citation>
    <scope>NUCLEOTIDE SEQUENCE [LARGE SCALE GENOMIC DNA]</scope>
    <source>
        <strain evidence="1 2">CBS 101986</strain>
    </source>
</reference>
<dbReference type="EMBL" id="JAACJJ010000056">
    <property type="protein sequence ID" value="KAF5312240.1"/>
    <property type="molecule type" value="Genomic_DNA"/>
</dbReference>
<name>A0A8H5AWK8_9AGAR</name>
<keyword evidence="2" id="KW-1185">Reference proteome</keyword>
<organism evidence="1 2">
    <name type="scientific">Psilocybe cf. subviscida</name>
    <dbReference type="NCBI Taxonomy" id="2480587"/>
    <lineage>
        <taxon>Eukaryota</taxon>
        <taxon>Fungi</taxon>
        <taxon>Dikarya</taxon>
        <taxon>Basidiomycota</taxon>
        <taxon>Agaricomycotina</taxon>
        <taxon>Agaricomycetes</taxon>
        <taxon>Agaricomycetidae</taxon>
        <taxon>Agaricales</taxon>
        <taxon>Agaricineae</taxon>
        <taxon>Strophariaceae</taxon>
        <taxon>Psilocybe</taxon>
    </lineage>
</organism>
<evidence type="ECO:0000313" key="1">
    <source>
        <dbReference type="EMBL" id="KAF5312240.1"/>
    </source>
</evidence>
<protein>
    <submittedName>
        <fullName evidence="1">Uncharacterized protein</fullName>
    </submittedName>
</protein>
<dbReference type="OrthoDB" id="3262196at2759"/>